<comment type="caution">
    <text evidence="1">The sequence shown here is derived from an EMBL/GenBank/DDBJ whole genome shotgun (WGS) entry which is preliminary data.</text>
</comment>
<reference evidence="1 2" key="1">
    <citation type="journal article" date="2021" name="Sci. Rep.">
        <title>The genome of the diatom Chaetoceros tenuissimus carries an ancient integrated fragment of an extant virus.</title>
        <authorList>
            <person name="Hongo Y."/>
            <person name="Kimura K."/>
            <person name="Takaki Y."/>
            <person name="Yoshida Y."/>
            <person name="Baba S."/>
            <person name="Kobayashi G."/>
            <person name="Nagasaki K."/>
            <person name="Hano T."/>
            <person name="Tomaru Y."/>
        </authorList>
    </citation>
    <scope>NUCLEOTIDE SEQUENCE [LARGE SCALE GENOMIC DNA]</scope>
    <source>
        <strain evidence="1 2">NIES-3715</strain>
    </source>
</reference>
<gene>
    <name evidence="1" type="ORF">CTEN210_00862</name>
</gene>
<dbReference type="Proteomes" id="UP001054902">
    <property type="component" value="Unassembled WGS sequence"/>
</dbReference>
<protein>
    <recommendedName>
        <fullName evidence="3">Sfi1 spindle body domain-containing protein</fullName>
    </recommendedName>
</protein>
<evidence type="ECO:0000313" key="2">
    <source>
        <dbReference type="Proteomes" id="UP001054902"/>
    </source>
</evidence>
<sequence length="473" mass="57133">MYSTENELRKHIRQRRIANVFAILEMYRLENVYMKKKIQEAILFQEYVSLTKAFDSWRLFAKAVHSRKKTLKRILYLWQEFAKEERGKRLAIQIVHEVLSLQQKRVILSALYNLKRNEVNYHRLSKSFLGWSEFLYIQSCRMDAFLEERNLITQSNVFTSWQFEVLIQQSLKGKEKKLLQKVLLSWKRNIHDDIVKRCIVMRKVQEMIDEKDFKMLGLAFYYMRIYSIKRIEKRKVTSIAKRMRMKSTFIFWRRVTKQHVEAKQMLLKTIIFNRWYSFSEETREKREASVKAFMHWKIRIVTKVLRGWKNYANDKENRMKIALSLSRHLKSSQGEVTSYRSRDYRTMTQIPLQNSLREFRQPRPLMSNDRHAVHCIEAYRHSHHVDNRVGRSSHLPRFDIDTSNTPLKSFCNKYNMLDTTSIHQPSSSSRNQDPIIPSWVREALSKHESKRLDFKLRDEAKEDSNYDETKYCK</sequence>
<proteinExistence type="predicted"/>
<accession>A0AAD3GZC4</accession>
<name>A0AAD3GZC4_9STRA</name>
<organism evidence="1 2">
    <name type="scientific">Chaetoceros tenuissimus</name>
    <dbReference type="NCBI Taxonomy" id="426638"/>
    <lineage>
        <taxon>Eukaryota</taxon>
        <taxon>Sar</taxon>
        <taxon>Stramenopiles</taxon>
        <taxon>Ochrophyta</taxon>
        <taxon>Bacillariophyta</taxon>
        <taxon>Coscinodiscophyceae</taxon>
        <taxon>Chaetocerotophycidae</taxon>
        <taxon>Chaetocerotales</taxon>
        <taxon>Chaetocerotaceae</taxon>
        <taxon>Chaetoceros</taxon>
    </lineage>
</organism>
<dbReference type="EMBL" id="BLLK01000019">
    <property type="protein sequence ID" value="GFH44388.1"/>
    <property type="molecule type" value="Genomic_DNA"/>
</dbReference>
<evidence type="ECO:0000313" key="1">
    <source>
        <dbReference type="EMBL" id="GFH44388.1"/>
    </source>
</evidence>
<keyword evidence="2" id="KW-1185">Reference proteome</keyword>
<dbReference type="AlphaFoldDB" id="A0AAD3GZC4"/>
<evidence type="ECO:0008006" key="3">
    <source>
        <dbReference type="Google" id="ProtNLM"/>
    </source>
</evidence>